<evidence type="ECO:0000256" key="2">
    <source>
        <dbReference type="ARBA" id="ARBA00022640"/>
    </source>
</evidence>
<evidence type="ECO:0000259" key="3">
    <source>
        <dbReference type="Pfam" id="PF04755"/>
    </source>
</evidence>
<dbReference type="EMBL" id="HBIS01003572">
    <property type="protein sequence ID" value="CAE0609402.1"/>
    <property type="molecule type" value="Transcribed_RNA"/>
</dbReference>
<evidence type="ECO:0000256" key="1">
    <source>
        <dbReference type="ARBA" id="ARBA00004474"/>
    </source>
</evidence>
<dbReference type="AlphaFoldDB" id="A0A7S3UCN8"/>
<evidence type="ECO:0000313" key="4">
    <source>
        <dbReference type="EMBL" id="CAE0609402.1"/>
    </source>
</evidence>
<proteinExistence type="predicted"/>
<dbReference type="Pfam" id="PF04755">
    <property type="entry name" value="PAP_fibrillin"/>
    <property type="match status" value="1"/>
</dbReference>
<dbReference type="InterPro" id="IPR006843">
    <property type="entry name" value="PAP/fibrillin_dom"/>
</dbReference>
<keyword evidence="2" id="KW-0934">Plastid</keyword>
<protein>
    <recommendedName>
        <fullName evidence="3">Plastid lipid-associated protein/fibrillin conserved domain-containing protein</fullName>
    </recommendedName>
</protein>
<accession>A0A7S3UCN8</accession>
<gene>
    <name evidence="4" type="ORF">PSAL00342_LOCUS3221</name>
</gene>
<name>A0A7S3UCN8_9CHLO</name>
<comment type="subcellular location">
    <subcellularLocation>
        <location evidence="1">Plastid</location>
    </subcellularLocation>
</comment>
<dbReference type="GO" id="GO:0009536">
    <property type="term" value="C:plastid"/>
    <property type="evidence" value="ECO:0007669"/>
    <property type="project" value="UniProtKB-SubCell"/>
</dbReference>
<sequence length="200" mass="22560">MRQRTRVLASHEARGLRDVTRRSDSRDVEKVVRNLERRSKAVDLRETERTPALWGKWKLLYSNALPGGPAGTSSEVVGDVFQVIYEGGERVDHEVQFNLGNRNPPQGTTSWSLDNALPGGTVGALLKHKCKIYLPRTVTITLEKVELGIGDLHVELPTLPEFLQPPDWTRSSTFDVTYLDDEVRVTRGDRGELRVFLREG</sequence>
<organism evidence="4">
    <name type="scientific">Picocystis salinarum</name>
    <dbReference type="NCBI Taxonomy" id="88271"/>
    <lineage>
        <taxon>Eukaryota</taxon>
        <taxon>Viridiplantae</taxon>
        <taxon>Chlorophyta</taxon>
        <taxon>Picocystophyceae</taxon>
        <taxon>Picocystales</taxon>
        <taxon>Picocystaceae</taxon>
        <taxon>Picocystis</taxon>
    </lineage>
</organism>
<reference evidence="4" key="1">
    <citation type="submission" date="2021-01" db="EMBL/GenBank/DDBJ databases">
        <authorList>
            <person name="Corre E."/>
            <person name="Pelletier E."/>
            <person name="Niang G."/>
            <person name="Scheremetjew M."/>
            <person name="Finn R."/>
            <person name="Kale V."/>
            <person name="Holt S."/>
            <person name="Cochrane G."/>
            <person name="Meng A."/>
            <person name="Brown T."/>
            <person name="Cohen L."/>
        </authorList>
    </citation>
    <scope>NUCLEOTIDE SEQUENCE</scope>
    <source>
        <strain evidence="4">CCMP1897</strain>
    </source>
</reference>
<dbReference type="InterPro" id="IPR039633">
    <property type="entry name" value="PAP"/>
</dbReference>
<dbReference type="PANTHER" id="PTHR31906">
    <property type="entry name" value="PLASTID-LIPID-ASSOCIATED PROTEIN 4, CHLOROPLASTIC-RELATED"/>
    <property type="match status" value="1"/>
</dbReference>
<feature type="domain" description="Plastid lipid-associated protein/fibrillin conserved" evidence="3">
    <location>
        <begin position="12"/>
        <end position="196"/>
    </location>
</feature>